<evidence type="ECO:0000313" key="2">
    <source>
        <dbReference type="EMBL" id="MBP0616884.1"/>
    </source>
</evidence>
<feature type="domain" description="Amidohydrolase-related" evidence="1">
    <location>
        <begin position="25"/>
        <end position="289"/>
    </location>
</feature>
<dbReference type="InterPro" id="IPR052358">
    <property type="entry name" value="Aro_Compnd_Degr_Hydrolases"/>
</dbReference>
<dbReference type="SUPFAM" id="SSF51556">
    <property type="entry name" value="Metallo-dependent hydrolases"/>
    <property type="match status" value="1"/>
</dbReference>
<dbReference type="InterPro" id="IPR032466">
    <property type="entry name" value="Metal_Hydrolase"/>
</dbReference>
<comment type="caution">
    <text evidence="2">The sequence shown here is derived from an EMBL/GenBank/DDBJ whole genome shotgun (WGS) entry which is preliminary data.</text>
</comment>
<dbReference type="RefSeq" id="WP_209595377.1">
    <property type="nucleotide sequence ID" value="NZ_JAGJCF010000011.1"/>
</dbReference>
<dbReference type="InterPro" id="IPR006680">
    <property type="entry name" value="Amidohydro-rel"/>
</dbReference>
<evidence type="ECO:0000259" key="1">
    <source>
        <dbReference type="Pfam" id="PF04909"/>
    </source>
</evidence>
<dbReference type="Pfam" id="PF04909">
    <property type="entry name" value="Amidohydro_2"/>
    <property type="match status" value="1"/>
</dbReference>
<name>A0ABS4BJD0_9HYPH</name>
<reference evidence="2 3" key="1">
    <citation type="submission" date="2021-04" db="EMBL/GenBank/DDBJ databases">
        <title>Whole genome sequence of Jiella sp. KSK16Y-1.</title>
        <authorList>
            <person name="Tuo L."/>
        </authorList>
    </citation>
    <scope>NUCLEOTIDE SEQUENCE [LARGE SCALE GENOMIC DNA]</scope>
    <source>
        <strain evidence="2 3">KSK16Y-1</strain>
    </source>
</reference>
<dbReference type="PANTHER" id="PTHR35563:SF2">
    <property type="entry name" value="BARREL METAL-DEPENDENT HYDROLASE, PUTATIVE (AFU_ORTHOLOGUE AFUA_1G16240)-RELATED"/>
    <property type="match status" value="1"/>
</dbReference>
<dbReference type="Proteomes" id="UP000678276">
    <property type="component" value="Unassembled WGS sequence"/>
</dbReference>
<proteinExistence type="predicted"/>
<protein>
    <submittedName>
        <fullName evidence="2">Amidohydrolase family protein</fullName>
    </submittedName>
</protein>
<organism evidence="2 3">
    <name type="scientific">Jiella mangrovi</name>
    <dbReference type="NCBI Taxonomy" id="2821407"/>
    <lineage>
        <taxon>Bacteria</taxon>
        <taxon>Pseudomonadati</taxon>
        <taxon>Pseudomonadota</taxon>
        <taxon>Alphaproteobacteria</taxon>
        <taxon>Hyphomicrobiales</taxon>
        <taxon>Aurantimonadaceae</taxon>
        <taxon>Jiella</taxon>
    </lineage>
</organism>
<gene>
    <name evidence="2" type="ORF">J6595_14960</name>
</gene>
<accession>A0ABS4BJD0</accession>
<sequence length="291" mass="31617">MNSASITFDPAPSQPALVLPEGATDTHCHVFGPTDRFAFAEGAKFRPGDAPKETLFALHDRIGIDRCVVVQSGCHGFDNSVTLDAMLARPGRYLGVALLPRDVSDAELQRHAGLGFRAVRFNYMAHLAAELPIGEIPAFASRLAGFGLHLQLHMESGLIAEMAPAIASSPVPVVIDHMGRIDASEGRDQKAFAALMKLLEHDHVWVKVSGCERASRQDAPYADAVPFAARLVETYPDRVLWGTDWPHPNFRVDTPPDDGVLVDLLSGIAPTPALLQALLVDNPMRLYRFEA</sequence>
<dbReference type="PANTHER" id="PTHR35563">
    <property type="entry name" value="BARREL METAL-DEPENDENT HYDROLASE, PUTATIVE (AFU_ORTHOLOGUE AFUA_1G16240)-RELATED"/>
    <property type="match status" value="1"/>
</dbReference>
<keyword evidence="3" id="KW-1185">Reference proteome</keyword>
<dbReference type="EMBL" id="JAGJCF010000011">
    <property type="protein sequence ID" value="MBP0616884.1"/>
    <property type="molecule type" value="Genomic_DNA"/>
</dbReference>
<dbReference type="Gene3D" id="3.20.20.140">
    <property type="entry name" value="Metal-dependent hydrolases"/>
    <property type="match status" value="1"/>
</dbReference>
<evidence type="ECO:0000313" key="3">
    <source>
        <dbReference type="Proteomes" id="UP000678276"/>
    </source>
</evidence>